<sequence length="85" mass="9475">MYIKLTQESDWSLMSKSTKESGVNENQSKPVCSKCNSTENVISIVYGYPGDELMKSAREGHVKLGGCCVSPDSKRNWCKKCSDYV</sequence>
<name>A0A8S2E0S2_9BILA</name>
<evidence type="ECO:0000313" key="3">
    <source>
        <dbReference type="Proteomes" id="UP000677228"/>
    </source>
</evidence>
<comment type="caution">
    <text evidence="1">The sequence shown here is derived from an EMBL/GenBank/DDBJ whole genome shotgun (WGS) entry which is preliminary data.</text>
</comment>
<dbReference type="AlphaFoldDB" id="A0A8S2E0S2"/>
<gene>
    <name evidence="1" type="ORF">OVA965_LOCUS15447</name>
    <name evidence="2" type="ORF">TMI583_LOCUS15454</name>
</gene>
<protein>
    <submittedName>
        <fullName evidence="1">Uncharacterized protein</fullName>
    </submittedName>
</protein>
<reference evidence="1" key="1">
    <citation type="submission" date="2021-02" db="EMBL/GenBank/DDBJ databases">
        <authorList>
            <person name="Nowell W R."/>
        </authorList>
    </citation>
    <scope>NUCLEOTIDE SEQUENCE</scope>
</reference>
<dbReference type="Proteomes" id="UP000677228">
    <property type="component" value="Unassembled WGS sequence"/>
</dbReference>
<proteinExistence type="predicted"/>
<dbReference type="EMBL" id="CAJOBA010006959">
    <property type="protein sequence ID" value="CAF3788481.1"/>
    <property type="molecule type" value="Genomic_DNA"/>
</dbReference>
<evidence type="ECO:0000313" key="1">
    <source>
        <dbReference type="EMBL" id="CAF1019825.1"/>
    </source>
</evidence>
<dbReference type="Proteomes" id="UP000682733">
    <property type="component" value="Unassembled WGS sequence"/>
</dbReference>
<accession>A0A8S2E0S2</accession>
<evidence type="ECO:0000313" key="2">
    <source>
        <dbReference type="EMBL" id="CAF3788481.1"/>
    </source>
</evidence>
<organism evidence="1 3">
    <name type="scientific">Didymodactylos carnosus</name>
    <dbReference type="NCBI Taxonomy" id="1234261"/>
    <lineage>
        <taxon>Eukaryota</taxon>
        <taxon>Metazoa</taxon>
        <taxon>Spiralia</taxon>
        <taxon>Gnathifera</taxon>
        <taxon>Rotifera</taxon>
        <taxon>Eurotatoria</taxon>
        <taxon>Bdelloidea</taxon>
        <taxon>Philodinida</taxon>
        <taxon>Philodinidae</taxon>
        <taxon>Didymodactylos</taxon>
    </lineage>
</organism>
<dbReference type="EMBL" id="CAJNOK010006949">
    <property type="protein sequence ID" value="CAF1019825.1"/>
    <property type="molecule type" value="Genomic_DNA"/>
</dbReference>